<keyword evidence="2" id="KW-1185">Reference proteome</keyword>
<accession>A0ACB8FB29</accession>
<reference evidence="1" key="1">
    <citation type="submission" date="2021-08" db="EMBL/GenBank/DDBJ databases">
        <title>The first chromosome-level gecko genome reveals the dynamic sex chromosomes of Neotropical dwarf geckos (Sphaerodactylidae: Sphaerodactylus).</title>
        <authorList>
            <person name="Pinto B.J."/>
            <person name="Keating S.E."/>
            <person name="Gamble T."/>
        </authorList>
    </citation>
    <scope>NUCLEOTIDE SEQUENCE</scope>
    <source>
        <strain evidence="1">TG3544</strain>
    </source>
</reference>
<comment type="caution">
    <text evidence="1">The sequence shown here is derived from an EMBL/GenBank/DDBJ whole genome shotgun (WGS) entry which is preliminary data.</text>
</comment>
<proteinExistence type="predicted"/>
<evidence type="ECO:0000313" key="2">
    <source>
        <dbReference type="Proteomes" id="UP000827872"/>
    </source>
</evidence>
<dbReference type="Proteomes" id="UP000827872">
    <property type="component" value="Linkage Group LG08"/>
</dbReference>
<dbReference type="EMBL" id="CM037621">
    <property type="protein sequence ID" value="KAH8002420.1"/>
    <property type="molecule type" value="Genomic_DNA"/>
</dbReference>
<evidence type="ECO:0000313" key="1">
    <source>
        <dbReference type="EMBL" id="KAH8002420.1"/>
    </source>
</evidence>
<name>A0ACB8FB29_9SAUR</name>
<organism evidence="1 2">
    <name type="scientific">Sphaerodactylus townsendi</name>
    <dbReference type="NCBI Taxonomy" id="933632"/>
    <lineage>
        <taxon>Eukaryota</taxon>
        <taxon>Metazoa</taxon>
        <taxon>Chordata</taxon>
        <taxon>Craniata</taxon>
        <taxon>Vertebrata</taxon>
        <taxon>Euteleostomi</taxon>
        <taxon>Lepidosauria</taxon>
        <taxon>Squamata</taxon>
        <taxon>Bifurcata</taxon>
        <taxon>Gekkota</taxon>
        <taxon>Sphaerodactylidae</taxon>
        <taxon>Sphaerodactylus</taxon>
    </lineage>
</organism>
<protein>
    <submittedName>
        <fullName evidence="1">Uncharacterized protein</fullName>
    </submittedName>
</protein>
<sequence>MLAAICFTVGTKEVPFLTSLLLGIASRAVSAFCLACCQLDCDDSTSSLPPLAQPPPSSFLLMPREKL</sequence>
<gene>
    <name evidence="1" type="ORF">K3G42_024187</name>
</gene>